<reference evidence="1 2" key="1">
    <citation type="submission" date="2020-09" db="EMBL/GenBank/DDBJ databases">
        <title>De no assembly of potato wild relative species, Solanum commersonii.</title>
        <authorList>
            <person name="Cho K."/>
        </authorList>
    </citation>
    <scope>NUCLEOTIDE SEQUENCE [LARGE SCALE GENOMIC DNA]</scope>
    <source>
        <strain evidence="1">LZ3.2</strain>
        <tissue evidence="1">Leaf</tissue>
    </source>
</reference>
<protein>
    <submittedName>
        <fullName evidence="1">Uncharacterized protein</fullName>
    </submittedName>
</protein>
<dbReference type="AlphaFoldDB" id="A0A9J6B7E9"/>
<dbReference type="Proteomes" id="UP000824120">
    <property type="component" value="Chromosome 1"/>
</dbReference>
<evidence type="ECO:0000313" key="2">
    <source>
        <dbReference type="Proteomes" id="UP000824120"/>
    </source>
</evidence>
<accession>A0A9J6B7E9</accession>
<organism evidence="1 2">
    <name type="scientific">Solanum commersonii</name>
    <name type="common">Commerson's wild potato</name>
    <name type="synonym">Commerson's nightshade</name>
    <dbReference type="NCBI Taxonomy" id="4109"/>
    <lineage>
        <taxon>Eukaryota</taxon>
        <taxon>Viridiplantae</taxon>
        <taxon>Streptophyta</taxon>
        <taxon>Embryophyta</taxon>
        <taxon>Tracheophyta</taxon>
        <taxon>Spermatophyta</taxon>
        <taxon>Magnoliopsida</taxon>
        <taxon>eudicotyledons</taxon>
        <taxon>Gunneridae</taxon>
        <taxon>Pentapetalae</taxon>
        <taxon>asterids</taxon>
        <taxon>lamiids</taxon>
        <taxon>Solanales</taxon>
        <taxon>Solanaceae</taxon>
        <taxon>Solanoideae</taxon>
        <taxon>Solaneae</taxon>
        <taxon>Solanum</taxon>
    </lineage>
</organism>
<dbReference type="EMBL" id="JACXVP010000001">
    <property type="protein sequence ID" value="KAG5632351.1"/>
    <property type="molecule type" value="Genomic_DNA"/>
</dbReference>
<gene>
    <name evidence="1" type="ORF">H5410_004068</name>
</gene>
<feature type="non-terminal residue" evidence="1">
    <location>
        <position position="1"/>
    </location>
</feature>
<proteinExistence type="predicted"/>
<keyword evidence="2" id="KW-1185">Reference proteome</keyword>
<sequence length="111" mass="12724">YVHSSINLVVWPPSPALSSRQPRIPRHRLRIRDLKLLAKLRLILPERSKKSITLLQAKQSGKKSTDAEVIPNRNSEAATVIRTTDIDTDVPLRNQMMSPKICDHMVKDYMQ</sequence>
<evidence type="ECO:0000313" key="1">
    <source>
        <dbReference type="EMBL" id="KAG5632351.1"/>
    </source>
</evidence>
<name>A0A9J6B7E9_SOLCO</name>
<comment type="caution">
    <text evidence="1">The sequence shown here is derived from an EMBL/GenBank/DDBJ whole genome shotgun (WGS) entry which is preliminary data.</text>
</comment>